<organism evidence="19 20">
    <name type="scientific">Cyphellophora attinorum</name>
    <dbReference type="NCBI Taxonomy" id="1664694"/>
    <lineage>
        <taxon>Eukaryota</taxon>
        <taxon>Fungi</taxon>
        <taxon>Dikarya</taxon>
        <taxon>Ascomycota</taxon>
        <taxon>Pezizomycotina</taxon>
        <taxon>Eurotiomycetes</taxon>
        <taxon>Chaetothyriomycetidae</taxon>
        <taxon>Chaetothyriales</taxon>
        <taxon>Cyphellophoraceae</taxon>
        <taxon>Cyphellophora</taxon>
    </lineage>
</organism>
<dbReference type="RefSeq" id="XP_018004132.1">
    <property type="nucleotide sequence ID" value="XM_018146503.1"/>
</dbReference>
<keyword evidence="11 15" id="KW-0862">Zinc</keyword>
<evidence type="ECO:0000256" key="10">
    <source>
        <dbReference type="ARBA" id="ARBA00022801"/>
    </source>
</evidence>
<comment type="similarity">
    <text evidence="3 15">Belongs to the peptidase M49 family.</text>
</comment>
<keyword evidence="7 15" id="KW-0963">Cytoplasm</keyword>
<dbReference type="PANTHER" id="PTHR23422:SF11">
    <property type="entry name" value="DIPEPTIDYL PEPTIDASE 3"/>
    <property type="match status" value="1"/>
</dbReference>
<feature type="binding site" evidence="17">
    <location>
        <position position="508"/>
    </location>
    <ligand>
        <name>Zn(2+)</name>
        <dbReference type="ChEBI" id="CHEBI:29105"/>
        <note>catalytic</note>
    </ligand>
</feature>
<dbReference type="AlphaFoldDB" id="A0A0N0NQX2"/>
<keyword evidence="8 15" id="KW-0645">Protease</keyword>
<evidence type="ECO:0000313" key="19">
    <source>
        <dbReference type="EMBL" id="KPI44169.1"/>
    </source>
</evidence>
<evidence type="ECO:0000256" key="3">
    <source>
        <dbReference type="ARBA" id="ARBA00010200"/>
    </source>
</evidence>
<comment type="caution">
    <text evidence="19">The sequence shown here is derived from an EMBL/GenBank/DDBJ whole genome shotgun (WGS) entry which is preliminary data.</text>
</comment>
<dbReference type="EC" id="3.4.14.4" evidence="4 15"/>
<dbReference type="GeneID" id="28738383"/>
<dbReference type="GO" id="GO:0046872">
    <property type="term" value="F:metal ion binding"/>
    <property type="evidence" value="ECO:0007669"/>
    <property type="project" value="UniProtKB-KW"/>
</dbReference>
<dbReference type="FunFam" id="3.30.540.30:FF:000001">
    <property type="entry name" value="Dipeptidyl peptidase 3"/>
    <property type="match status" value="1"/>
</dbReference>
<evidence type="ECO:0000313" key="20">
    <source>
        <dbReference type="Proteomes" id="UP000038010"/>
    </source>
</evidence>
<evidence type="ECO:0000256" key="12">
    <source>
        <dbReference type="ARBA" id="ARBA00023049"/>
    </source>
</evidence>
<comment type="subcellular location">
    <subcellularLocation>
        <location evidence="2">Cytoplasm</location>
    </subcellularLocation>
</comment>
<protein>
    <recommendedName>
        <fullName evidence="5 15">Dipeptidyl peptidase 3</fullName>
        <ecNumber evidence="4 15">3.4.14.4</ecNumber>
    </recommendedName>
    <alternativeName>
        <fullName evidence="13 15">Dipeptidyl aminopeptidase III</fullName>
    </alternativeName>
    <alternativeName>
        <fullName evidence="14 15">Dipeptidyl peptidase III</fullName>
    </alternativeName>
</protein>
<feature type="binding site" evidence="17">
    <location>
        <position position="449"/>
    </location>
    <ligand>
        <name>Zn(2+)</name>
        <dbReference type="ChEBI" id="CHEBI:29105"/>
        <note>catalytic</note>
    </ligand>
</feature>
<dbReference type="FunFam" id="3.30.540.30:FF:000002">
    <property type="entry name" value="Dipeptidyl peptidase 3"/>
    <property type="match status" value="1"/>
</dbReference>
<comment type="catalytic activity">
    <reaction evidence="1 15">
        <text>Release of an N-terminal dipeptide from a peptide comprising four or more residues, with broad specificity. Also acts on dipeptidyl 2-naphthylamides.</text>
        <dbReference type="EC" id="3.4.14.4"/>
    </reaction>
</comment>
<keyword evidence="20" id="KW-1185">Reference proteome</keyword>
<keyword evidence="6 15" id="KW-0031">Aminopeptidase</keyword>
<evidence type="ECO:0000256" key="15">
    <source>
        <dbReference type="PIRNR" id="PIRNR007828"/>
    </source>
</evidence>
<dbReference type="GO" id="GO:0008235">
    <property type="term" value="F:metalloexopeptidase activity"/>
    <property type="evidence" value="ECO:0007669"/>
    <property type="project" value="InterPro"/>
</dbReference>
<dbReference type="VEuPathDB" id="FungiDB:AB675_6227"/>
<evidence type="ECO:0000256" key="2">
    <source>
        <dbReference type="ARBA" id="ARBA00004496"/>
    </source>
</evidence>
<name>A0A0N0NQX2_9EURO</name>
<feature type="binding site" evidence="17">
    <location>
        <position position="454"/>
    </location>
    <ligand>
        <name>Zn(2+)</name>
        <dbReference type="ChEBI" id="CHEBI:29105"/>
        <note>catalytic</note>
    </ligand>
</feature>
<proteinExistence type="inferred from homology"/>
<feature type="active site" evidence="16">
    <location>
        <position position="450"/>
    </location>
</feature>
<dbReference type="Pfam" id="PF03571">
    <property type="entry name" value="Peptidase_M49"/>
    <property type="match status" value="1"/>
</dbReference>
<dbReference type="GO" id="GO:0005737">
    <property type="term" value="C:cytoplasm"/>
    <property type="evidence" value="ECO:0007669"/>
    <property type="project" value="UniProtKB-SubCell"/>
</dbReference>
<evidence type="ECO:0000256" key="5">
    <source>
        <dbReference type="ARBA" id="ARBA00014713"/>
    </source>
</evidence>
<reference evidence="19 20" key="1">
    <citation type="submission" date="2015-06" db="EMBL/GenBank/DDBJ databases">
        <title>Draft genome of the ant-associated black yeast Phialophora attae CBS 131958.</title>
        <authorList>
            <person name="Moreno L.F."/>
            <person name="Stielow B.J."/>
            <person name="de Hoog S."/>
            <person name="Vicente V.A."/>
            <person name="Weiss V.A."/>
            <person name="de Vries M."/>
            <person name="Cruz L.M."/>
            <person name="Souza E.M."/>
        </authorList>
    </citation>
    <scope>NUCLEOTIDE SEQUENCE [LARGE SCALE GENOMIC DNA]</scope>
    <source>
        <strain evidence="19 20">CBS 131958</strain>
    </source>
</reference>
<evidence type="ECO:0000256" key="14">
    <source>
        <dbReference type="ARBA" id="ARBA00032119"/>
    </source>
</evidence>
<evidence type="ECO:0000256" key="11">
    <source>
        <dbReference type="ARBA" id="ARBA00022833"/>
    </source>
</evidence>
<keyword evidence="10 15" id="KW-0378">Hydrolase</keyword>
<evidence type="ECO:0000256" key="18">
    <source>
        <dbReference type="SAM" id="Coils"/>
    </source>
</evidence>
<accession>A0A0N0NQX2</accession>
<gene>
    <name evidence="19" type="ORF">AB675_6227</name>
</gene>
<dbReference type="InterPro" id="IPR005317">
    <property type="entry name" value="Dipeptidyl-peptase3"/>
</dbReference>
<sequence length="709" mass="78675">MDSAARAHYLADSPPTVVRLEIAPHFDALNAQQKRYAHHISRAAFHGTRITLAQVSPESVPIYDLIVAIHTACKGDYKKLAADTGAGDDAVRQWLEYAAQFLGNCGNYKGFGDSKFIPRVEPGDLEKIAKISEEAQLLLKKASSVGGGIYETQEASLMHLGYPDAGHMSTYYPDSQSITKEEIQIVGDVLESKGLPIENTRLRKTKAGDFELLVASSDPSPSKGDRDLGDTDNVELMGSLKGKKLKFVFGDYQKEMAAIEKEIKAAEKEALNDTEAKMMAEYAKSFGTGSIEAYKESQRYWIKDKRPMVETDLGFVETYRDPHGVRGEWEGFVAMVNLERTKAFGKLVDAAGTFIPKLPWSNEYEKDKFLSPDFTSLEVLSFAGSGIPAGINIPNYDDIRQNLGFKNVSLGNVLSAKAPKEPIPFIRDSDDAVYRSCRDPAFEVQVGIHELLGHGTGKLLQETSPGEYNFDPNNPPSSPITKKPITTWYKPGQTWSSVFGSIASSYEECRAECVAMALSCEFEILSLFGFGDGKNADLNSPAGDVLYVGYLQMARAGVAALEYWDPKARKWGQAHMQARYSILRTFMNAGGDFCELVSKKDDLSDLEIHLDRSKILSHGRPAVEDYLQKLHVYKSTADVEAGRKLYEEITSVDEWWAEKVRPVVLSKRQPRKVFVQANTVLDEASGEVRLVEYEASCEGMVRSYVERNV</sequence>
<evidence type="ECO:0000256" key="13">
    <source>
        <dbReference type="ARBA" id="ARBA00031288"/>
    </source>
</evidence>
<dbReference type="PIRSF" id="PIRSF007828">
    <property type="entry name" value="Dipeptidyl-peptidase_III"/>
    <property type="match status" value="1"/>
</dbReference>
<comment type="cofactor">
    <cofactor evidence="15 17">
        <name>Zn(2+)</name>
        <dbReference type="ChEBI" id="CHEBI:29105"/>
    </cofactor>
    <text evidence="15 17">Binds 1 zinc ion per subunit.</text>
</comment>
<dbReference type="Gene3D" id="3.30.540.30">
    <property type="match status" value="2"/>
</dbReference>
<dbReference type="GO" id="GO:0008239">
    <property type="term" value="F:dipeptidyl-peptidase activity"/>
    <property type="evidence" value="ECO:0007669"/>
    <property type="project" value="UniProtKB-UniRule"/>
</dbReference>
<dbReference type="PANTHER" id="PTHR23422">
    <property type="entry name" value="DIPEPTIDYL PEPTIDASE III-RELATED"/>
    <property type="match status" value="1"/>
</dbReference>
<evidence type="ECO:0000256" key="16">
    <source>
        <dbReference type="PIRSR" id="PIRSR007828-1"/>
    </source>
</evidence>
<evidence type="ECO:0000256" key="7">
    <source>
        <dbReference type="ARBA" id="ARBA00022490"/>
    </source>
</evidence>
<dbReference type="STRING" id="1664694.A0A0N0NQX2"/>
<keyword evidence="12 15" id="KW-0482">Metalloprotease</keyword>
<dbReference type="EMBL" id="LFJN01000004">
    <property type="protein sequence ID" value="KPI44169.1"/>
    <property type="molecule type" value="Genomic_DNA"/>
</dbReference>
<dbReference type="InterPro" id="IPR039461">
    <property type="entry name" value="Peptidase_M49"/>
</dbReference>
<feature type="coiled-coil region" evidence="18">
    <location>
        <begin position="249"/>
        <end position="276"/>
    </location>
</feature>
<keyword evidence="9 15" id="KW-0479">Metal-binding</keyword>
<evidence type="ECO:0000256" key="4">
    <source>
        <dbReference type="ARBA" id="ARBA00012063"/>
    </source>
</evidence>
<evidence type="ECO:0000256" key="6">
    <source>
        <dbReference type="ARBA" id="ARBA00022438"/>
    </source>
</evidence>
<dbReference type="GO" id="GO:0006508">
    <property type="term" value="P:proteolysis"/>
    <property type="evidence" value="ECO:0007669"/>
    <property type="project" value="UniProtKB-KW"/>
</dbReference>
<dbReference type="OrthoDB" id="4694525at2759"/>
<dbReference type="GO" id="GO:0004177">
    <property type="term" value="F:aminopeptidase activity"/>
    <property type="evidence" value="ECO:0007669"/>
    <property type="project" value="UniProtKB-KW"/>
</dbReference>
<evidence type="ECO:0000256" key="17">
    <source>
        <dbReference type="PIRSR" id="PIRSR007828-2"/>
    </source>
</evidence>
<evidence type="ECO:0000256" key="1">
    <source>
        <dbReference type="ARBA" id="ARBA00001336"/>
    </source>
</evidence>
<evidence type="ECO:0000256" key="8">
    <source>
        <dbReference type="ARBA" id="ARBA00022670"/>
    </source>
</evidence>
<evidence type="ECO:0000256" key="9">
    <source>
        <dbReference type="ARBA" id="ARBA00022723"/>
    </source>
</evidence>
<keyword evidence="18" id="KW-0175">Coiled coil</keyword>
<dbReference type="Proteomes" id="UP000038010">
    <property type="component" value="Unassembled WGS sequence"/>
</dbReference>